<dbReference type="AlphaFoldDB" id="A0A9N9FKQ0"/>
<protein>
    <submittedName>
        <fullName evidence="2">9184_t:CDS:1</fullName>
    </submittedName>
</protein>
<keyword evidence="3" id="KW-1185">Reference proteome</keyword>
<sequence>MHLQGSDSELAKLTYFLFRNSRTLLVARLRYDIEKIKQQTQVITEMQYAIEDIFSENPRHNNSTNNSELTKSHSKTVTKCHDQNSVLDNPNNDILELEN</sequence>
<feature type="region of interest" description="Disordered" evidence="1">
    <location>
        <begin position="56"/>
        <end position="99"/>
    </location>
</feature>
<evidence type="ECO:0000313" key="2">
    <source>
        <dbReference type="EMBL" id="CAG8540981.1"/>
    </source>
</evidence>
<evidence type="ECO:0000313" key="3">
    <source>
        <dbReference type="Proteomes" id="UP000789375"/>
    </source>
</evidence>
<evidence type="ECO:0000256" key="1">
    <source>
        <dbReference type="SAM" id="MobiDB-lite"/>
    </source>
</evidence>
<feature type="compositionally biased region" description="Polar residues" evidence="1">
    <location>
        <begin position="83"/>
        <end position="92"/>
    </location>
</feature>
<comment type="caution">
    <text evidence="2">The sequence shown here is derived from an EMBL/GenBank/DDBJ whole genome shotgun (WGS) entry which is preliminary data.</text>
</comment>
<organism evidence="2 3">
    <name type="scientific">Funneliformis mosseae</name>
    <name type="common">Endomycorrhizal fungus</name>
    <name type="synonym">Glomus mosseae</name>
    <dbReference type="NCBI Taxonomy" id="27381"/>
    <lineage>
        <taxon>Eukaryota</taxon>
        <taxon>Fungi</taxon>
        <taxon>Fungi incertae sedis</taxon>
        <taxon>Mucoromycota</taxon>
        <taxon>Glomeromycotina</taxon>
        <taxon>Glomeromycetes</taxon>
        <taxon>Glomerales</taxon>
        <taxon>Glomeraceae</taxon>
        <taxon>Funneliformis</taxon>
    </lineage>
</organism>
<accession>A0A9N9FKQ0</accession>
<gene>
    <name evidence="2" type="ORF">FMOSSE_LOCUS5977</name>
</gene>
<dbReference type="EMBL" id="CAJVPP010001206">
    <property type="protein sequence ID" value="CAG8540981.1"/>
    <property type="molecule type" value="Genomic_DNA"/>
</dbReference>
<proteinExistence type="predicted"/>
<feature type="compositionally biased region" description="Polar residues" evidence="1">
    <location>
        <begin position="60"/>
        <end position="69"/>
    </location>
</feature>
<reference evidence="2" key="1">
    <citation type="submission" date="2021-06" db="EMBL/GenBank/DDBJ databases">
        <authorList>
            <person name="Kallberg Y."/>
            <person name="Tangrot J."/>
            <person name="Rosling A."/>
        </authorList>
    </citation>
    <scope>NUCLEOTIDE SEQUENCE</scope>
    <source>
        <strain evidence="2">87-6 pot B 2015</strain>
    </source>
</reference>
<name>A0A9N9FKQ0_FUNMO</name>
<dbReference type="Proteomes" id="UP000789375">
    <property type="component" value="Unassembled WGS sequence"/>
</dbReference>